<evidence type="ECO:0008006" key="5">
    <source>
        <dbReference type="Google" id="ProtNLM"/>
    </source>
</evidence>
<evidence type="ECO:0000313" key="3">
    <source>
        <dbReference type="EMBL" id="MFC0528452.1"/>
    </source>
</evidence>
<organism evidence="3 4">
    <name type="scientific">Phytohabitans kaempferiae</name>
    <dbReference type="NCBI Taxonomy" id="1620943"/>
    <lineage>
        <taxon>Bacteria</taxon>
        <taxon>Bacillati</taxon>
        <taxon>Actinomycetota</taxon>
        <taxon>Actinomycetes</taxon>
        <taxon>Micromonosporales</taxon>
        <taxon>Micromonosporaceae</taxon>
    </lineage>
</organism>
<keyword evidence="2" id="KW-0472">Membrane</keyword>
<protein>
    <recommendedName>
        <fullName evidence="5">Integral membrane protein</fullName>
    </recommendedName>
</protein>
<dbReference type="Proteomes" id="UP001589867">
    <property type="component" value="Unassembled WGS sequence"/>
</dbReference>
<accession>A0ABV6M1M8</accession>
<dbReference type="RefSeq" id="WP_377250278.1">
    <property type="nucleotide sequence ID" value="NZ_JBHLUH010000013.1"/>
</dbReference>
<sequence>MLAVVAGAVWTLQGLGVLTGSVMTDEPLWVVLGVLAVLVGLILVVMGLRTRGRGQTGEGPGPTGGHPTEGR</sequence>
<feature type="transmembrane region" description="Helical" evidence="2">
    <location>
        <begin position="29"/>
        <end position="48"/>
    </location>
</feature>
<name>A0ABV6M1M8_9ACTN</name>
<feature type="region of interest" description="Disordered" evidence="1">
    <location>
        <begin position="51"/>
        <end position="71"/>
    </location>
</feature>
<keyword evidence="2" id="KW-1133">Transmembrane helix</keyword>
<gene>
    <name evidence="3" type="ORF">ACFFIA_12345</name>
</gene>
<evidence type="ECO:0000256" key="1">
    <source>
        <dbReference type="SAM" id="MobiDB-lite"/>
    </source>
</evidence>
<dbReference type="EMBL" id="JBHLUH010000013">
    <property type="protein sequence ID" value="MFC0528452.1"/>
    <property type="molecule type" value="Genomic_DNA"/>
</dbReference>
<keyword evidence="4" id="KW-1185">Reference proteome</keyword>
<keyword evidence="2" id="KW-0812">Transmembrane</keyword>
<comment type="caution">
    <text evidence="3">The sequence shown here is derived from an EMBL/GenBank/DDBJ whole genome shotgun (WGS) entry which is preliminary data.</text>
</comment>
<evidence type="ECO:0000313" key="4">
    <source>
        <dbReference type="Proteomes" id="UP001589867"/>
    </source>
</evidence>
<evidence type="ECO:0000256" key="2">
    <source>
        <dbReference type="SAM" id="Phobius"/>
    </source>
</evidence>
<feature type="compositionally biased region" description="Gly residues" evidence="1">
    <location>
        <begin position="54"/>
        <end position="64"/>
    </location>
</feature>
<proteinExistence type="predicted"/>
<reference evidence="3 4" key="1">
    <citation type="submission" date="2024-09" db="EMBL/GenBank/DDBJ databases">
        <authorList>
            <person name="Sun Q."/>
            <person name="Mori K."/>
        </authorList>
    </citation>
    <scope>NUCLEOTIDE SEQUENCE [LARGE SCALE GENOMIC DNA]</scope>
    <source>
        <strain evidence="3 4">TBRC 3947</strain>
    </source>
</reference>